<evidence type="ECO:0000256" key="1">
    <source>
        <dbReference type="SAM" id="MobiDB-lite"/>
    </source>
</evidence>
<sequence>MLTTRNPPHISSRNINSASHLAPGNTGHFPASMATNDTTELSACSAPTLTTKIFPQSSFFQERRATALPSPAEIRALNEASGHCRAASLNHPPPVIIPSLGLAIKYGADITIAEVEAQVLMHKRLQGRVPVPEVFGWAEDSGQQFIYMSLVEGDTLQARFSTMNESERQAICKELRSMVNTWRALIQESDRYIGSIGKRPLNDIFIAGWPERVGPFLGADAVQKFHDICGIDIGGDIPIVFTHNDLCPPNILLSYGPNPKVVGILDWGQSGWYPSYWEYCKARQVGIVDEEFNSALQEEWHTSYLPEVIDTVDDERFYHPWLYFMLSNI</sequence>
<dbReference type="Pfam" id="PF01636">
    <property type="entry name" value="APH"/>
    <property type="match status" value="1"/>
</dbReference>
<dbReference type="SUPFAM" id="SSF56112">
    <property type="entry name" value="Protein kinase-like (PK-like)"/>
    <property type="match status" value="1"/>
</dbReference>
<dbReference type="PANTHER" id="PTHR21310">
    <property type="entry name" value="AMINOGLYCOSIDE PHOSPHOTRANSFERASE-RELATED-RELATED"/>
    <property type="match status" value="1"/>
</dbReference>
<feature type="region of interest" description="Disordered" evidence="1">
    <location>
        <begin position="1"/>
        <end position="34"/>
    </location>
</feature>
<reference evidence="3 4" key="1">
    <citation type="journal article" date="2014" name="BMC Genomics">
        <title>Comparative genome sequencing reveals chemotype-specific gene clusters in the toxigenic black mold Stachybotrys.</title>
        <authorList>
            <person name="Semeiks J."/>
            <person name="Borek D."/>
            <person name="Otwinowski Z."/>
            <person name="Grishin N.V."/>
        </authorList>
    </citation>
    <scope>NUCLEOTIDE SEQUENCE [LARGE SCALE GENOMIC DNA]</scope>
    <source>
        <strain evidence="4">CBS 109288 / IBT 7711</strain>
    </source>
</reference>
<protein>
    <recommendedName>
        <fullName evidence="2">Aminoglycoside phosphotransferase domain-containing protein</fullName>
    </recommendedName>
</protein>
<feature type="compositionally biased region" description="Polar residues" evidence="1">
    <location>
        <begin position="1"/>
        <end position="19"/>
    </location>
</feature>
<feature type="domain" description="Aminoglycoside phosphotransferase" evidence="2">
    <location>
        <begin position="118"/>
        <end position="299"/>
    </location>
</feature>
<dbReference type="InterPro" id="IPR051678">
    <property type="entry name" value="AGP_Transferase"/>
</dbReference>
<keyword evidence="4" id="KW-1185">Reference proteome</keyword>
<dbReference type="InterPro" id="IPR002575">
    <property type="entry name" value="Aminoglycoside_PTrfase"/>
</dbReference>
<organism evidence="3 4">
    <name type="scientific">Stachybotrys chartarum (strain CBS 109288 / IBT 7711)</name>
    <name type="common">Toxic black mold</name>
    <name type="synonym">Stilbospora chartarum</name>
    <dbReference type="NCBI Taxonomy" id="1280523"/>
    <lineage>
        <taxon>Eukaryota</taxon>
        <taxon>Fungi</taxon>
        <taxon>Dikarya</taxon>
        <taxon>Ascomycota</taxon>
        <taxon>Pezizomycotina</taxon>
        <taxon>Sordariomycetes</taxon>
        <taxon>Hypocreomycetidae</taxon>
        <taxon>Hypocreales</taxon>
        <taxon>Stachybotryaceae</taxon>
        <taxon>Stachybotrys</taxon>
    </lineage>
</organism>
<dbReference type="EMBL" id="KL647507">
    <property type="protein sequence ID" value="KEY74541.1"/>
    <property type="molecule type" value="Genomic_DNA"/>
</dbReference>
<dbReference type="AlphaFoldDB" id="A0A084BAG2"/>
<evidence type="ECO:0000313" key="4">
    <source>
        <dbReference type="Proteomes" id="UP000028045"/>
    </source>
</evidence>
<accession>A0A084BAG2</accession>
<proteinExistence type="predicted"/>
<dbReference type="OrthoDB" id="5404599at2759"/>
<dbReference type="PANTHER" id="PTHR21310:SF54">
    <property type="entry name" value="AMINOGLYCOSIDE PHOSPHOTRANSFERASE DOMAIN-CONTAINING PROTEIN"/>
    <property type="match status" value="1"/>
</dbReference>
<dbReference type="CDD" id="cd05120">
    <property type="entry name" value="APH_ChoK_like"/>
    <property type="match status" value="1"/>
</dbReference>
<dbReference type="HOGENOM" id="CLU_021768_0_1_1"/>
<name>A0A084BAG2_STACB</name>
<dbReference type="InterPro" id="IPR011009">
    <property type="entry name" value="Kinase-like_dom_sf"/>
</dbReference>
<evidence type="ECO:0000313" key="3">
    <source>
        <dbReference type="EMBL" id="KEY74541.1"/>
    </source>
</evidence>
<dbReference type="Proteomes" id="UP000028045">
    <property type="component" value="Unassembled WGS sequence"/>
</dbReference>
<evidence type="ECO:0000259" key="2">
    <source>
        <dbReference type="Pfam" id="PF01636"/>
    </source>
</evidence>
<dbReference type="Gene3D" id="3.90.1200.10">
    <property type="match status" value="1"/>
</dbReference>
<gene>
    <name evidence="3" type="ORF">S7711_07147</name>
</gene>